<comment type="similarity">
    <text evidence="1">Belongs to the asaB hydroxylase/desaturase family.</text>
</comment>
<comment type="caution">
    <text evidence="2">The sequence shown here is derived from an EMBL/GenBank/DDBJ whole genome shotgun (WGS) entry which is preliminary data.</text>
</comment>
<accession>A0AAJ0HUT4</accession>
<dbReference type="PANTHER" id="PTHR34598">
    <property type="entry name" value="BLL6449 PROTEIN"/>
    <property type="match status" value="1"/>
</dbReference>
<dbReference type="AlphaFoldDB" id="A0AAJ0HUT4"/>
<keyword evidence="3" id="KW-1185">Reference proteome</keyword>
<protein>
    <recommendedName>
        <fullName evidence="4">Methyltransferase</fullName>
    </recommendedName>
</protein>
<dbReference type="Proteomes" id="UP001275084">
    <property type="component" value="Unassembled WGS sequence"/>
</dbReference>
<dbReference type="GO" id="GO:0016491">
    <property type="term" value="F:oxidoreductase activity"/>
    <property type="evidence" value="ECO:0007669"/>
    <property type="project" value="InterPro"/>
</dbReference>
<sequence>MSDSVTATIRYVQRDNNNRLASEKPYILHYEAPPGFPQNNFAIQPYTGIQVRNLRTAPNISYQENGMLLASLGDEASHSMRPEDFDDDTWIERVYLLILHKCLCKVLGAQDVTVFDWMLRKRAPSFPKRSDDGNGEDVQPSLSAHVAELEGRLDSYFGKNKERLLSRRYQVINIWKPLSGPCRDYPMAYLDPKTVDREKDLFAVDEVFPTVANEVYQVYHSPSHNWYYVPDQLASEIVIFNAYDSERDQDQAVPHCSFDLGERGSGIPRQSIEVRAFVFY</sequence>
<dbReference type="NCBIfam" id="NF041278">
    <property type="entry name" value="CmcJ_NvfI_EfuI"/>
    <property type="match status" value="1"/>
</dbReference>
<name>A0AAJ0HUT4_9PEZI</name>
<evidence type="ECO:0008006" key="4">
    <source>
        <dbReference type="Google" id="ProtNLM"/>
    </source>
</evidence>
<organism evidence="2 3">
    <name type="scientific">Lasiosphaeria hispida</name>
    <dbReference type="NCBI Taxonomy" id="260671"/>
    <lineage>
        <taxon>Eukaryota</taxon>
        <taxon>Fungi</taxon>
        <taxon>Dikarya</taxon>
        <taxon>Ascomycota</taxon>
        <taxon>Pezizomycotina</taxon>
        <taxon>Sordariomycetes</taxon>
        <taxon>Sordariomycetidae</taxon>
        <taxon>Sordariales</taxon>
        <taxon>Lasiosphaeriaceae</taxon>
        <taxon>Lasiosphaeria</taxon>
    </lineage>
</organism>
<evidence type="ECO:0000313" key="3">
    <source>
        <dbReference type="Proteomes" id="UP001275084"/>
    </source>
</evidence>
<dbReference type="EMBL" id="JAUIQD010000001">
    <property type="protein sequence ID" value="KAK3363126.1"/>
    <property type="molecule type" value="Genomic_DNA"/>
</dbReference>
<evidence type="ECO:0000256" key="1">
    <source>
        <dbReference type="ARBA" id="ARBA00023604"/>
    </source>
</evidence>
<reference evidence="2" key="1">
    <citation type="journal article" date="2023" name="Mol. Phylogenet. Evol.">
        <title>Genome-scale phylogeny and comparative genomics of the fungal order Sordariales.</title>
        <authorList>
            <person name="Hensen N."/>
            <person name="Bonometti L."/>
            <person name="Westerberg I."/>
            <person name="Brannstrom I.O."/>
            <person name="Guillou S."/>
            <person name="Cros-Aarteil S."/>
            <person name="Calhoun S."/>
            <person name="Haridas S."/>
            <person name="Kuo A."/>
            <person name="Mondo S."/>
            <person name="Pangilinan J."/>
            <person name="Riley R."/>
            <person name="LaButti K."/>
            <person name="Andreopoulos B."/>
            <person name="Lipzen A."/>
            <person name="Chen C."/>
            <person name="Yan M."/>
            <person name="Daum C."/>
            <person name="Ng V."/>
            <person name="Clum A."/>
            <person name="Steindorff A."/>
            <person name="Ohm R.A."/>
            <person name="Martin F."/>
            <person name="Silar P."/>
            <person name="Natvig D.O."/>
            <person name="Lalanne C."/>
            <person name="Gautier V."/>
            <person name="Ament-Velasquez S.L."/>
            <person name="Kruys A."/>
            <person name="Hutchinson M.I."/>
            <person name="Powell A.J."/>
            <person name="Barry K."/>
            <person name="Miller A.N."/>
            <person name="Grigoriev I.V."/>
            <person name="Debuchy R."/>
            <person name="Gladieux P."/>
            <person name="Hiltunen Thoren M."/>
            <person name="Johannesson H."/>
        </authorList>
    </citation>
    <scope>NUCLEOTIDE SEQUENCE</scope>
    <source>
        <strain evidence="2">CBS 955.72</strain>
    </source>
</reference>
<evidence type="ECO:0000313" key="2">
    <source>
        <dbReference type="EMBL" id="KAK3363126.1"/>
    </source>
</evidence>
<gene>
    <name evidence="2" type="ORF">B0T25DRAFT_575754</name>
</gene>
<proteinExistence type="inferred from homology"/>
<reference evidence="2" key="2">
    <citation type="submission" date="2023-06" db="EMBL/GenBank/DDBJ databases">
        <authorList>
            <consortium name="Lawrence Berkeley National Laboratory"/>
            <person name="Haridas S."/>
            <person name="Hensen N."/>
            <person name="Bonometti L."/>
            <person name="Westerberg I."/>
            <person name="Brannstrom I.O."/>
            <person name="Guillou S."/>
            <person name="Cros-Aarteil S."/>
            <person name="Calhoun S."/>
            <person name="Kuo A."/>
            <person name="Mondo S."/>
            <person name="Pangilinan J."/>
            <person name="Riley R."/>
            <person name="Labutti K."/>
            <person name="Andreopoulos B."/>
            <person name="Lipzen A."/>
            <person name="Chen C."/>
            <person name="Yanf M."/>
            <person name="Daum C."/>
            <person name="Ng V."/>
            <person name="Clum A."/>
            <person name="Steindorff A."/>
            <person name="Ohm R."/>
            <person name="Martin F."/>
            <person name="Silar P."/>
            <person name="Natvig D."/>
            <person name="Lalanne C."/>
            <person name="Gautier V."/>
            <person name="Ament-Velasquez S.L."/>
            <person name="Kruys A."/>
            <person name="Hutchinson M.I."/>
            <person name="Powell A.J."/>
            <person name="Barry K."/>
            <person name="Miller A.N."/>
            <person name="Grigoriev I.V."/>
            <person name="Debuchy R."/>
            <person name="Gladieux P."/>
            <person name="Thoren M.H."/>
            <person name="Johannesson H."/>
        </authorList>
    </citation>
    <scope>NUCLEOTIDE SEQUENCE</scope>
    <source>
        <strain evidence="2">CBS 955.72</strain>
    </source>
</reference>
<dbReference type="PANTHER" id="PTHR34598:SF3">
    <property type="entry name" value="OXIDOREDUCTASE AN1597"/>
    <property type="match status" value="1"/>
</dbReference>
<dbReference type="InterPro" id="IPR044053">
    <property type="entry name" value="AsaB-like"/>
</dbReference>